<evidence type="ECO:0000313" key="3">
    <source>
        <dbReference type="EMBL" id="SHH45813.1"/>
    </source>
</evidence>
<evidence type="ECO:0000313" key="4">
    <source>
        <dbReference type="Proteomes" id="UP000184357"/>
    </source>
</evidence>
<gene>
    <name evidence="3" type="ORF">SAMN05443636_2641</name>
</gene>
<feature type="region of interest" description="Disordered" evidence="1">
    <location>
        <begin position="1"/>
        <end position="20"/>
    </location>
</feature>
<keyword evidence="4" id="KW-1185">Reference proteome</keyword>
<dbReference type="Gene3D" id="3.30.930.10">
    <property type="entry name" value="Bira Bifunctional Protein, Domain 2"/>
    <property type="match status" value="1"/>
</dbReference>
<dbReference type="Proteomes" id="UP000184357">
    <property type="component" value="Unassembled WGS sequence"/>
</dbReference>
<evidence type="ECO:0000259" key="2">
    <source>
        <dbReference type="PROSITE" id="PS51733"/>
    </source>
</evidence>
<accession>A0A1M5T628</accession>
<name>A0A1M5T628_9EURY</name>
<feature type="domain" description="BPL/LPL catalytic" evidence="2">
    <location>
        <begin position="38"/>
        <end position="234"/>
    </location>
</feature>
<reference evidence="3 4" key="1">
    <citation type="submission" date="2016-11" db="EMBL/GenBank/DDBJ databases">
        <authorList>
            <person name="Jaros S."/>
            <person name="Januszkiewicz K."/>
            <person name="Wedrychowicz H."/>
        </authorList>
    </citation>
    <scope>NUCLEOTIDE SEQUENCE [LARGE SCALE GENOMIC DNA]</scope>
    <source>
        <strain evidence="3 4">DSM 9297</strain>
    </source>
</reference>
<evidence type="ECO:0000256" key="1">
    <source>
        <dbReference type="SAM" id="MobiDB-lite"/>
    </source>
</evidence>
<organism evidence="3 4">
    <name type="scientific">Halobaculum gomorrense</name>
    <dbReference type="NCBI Taxonomy" id="43928"/>
    <lineage>
        <taxon>Archaea</taxon>
        <taxon>Methanobacteriati</taxon>
        <taxon>Methanobacteriota</taxon>
        <taxon>Stenosarchaea group</taxon>
        <taxon>Halobacteria</taxon>
        <taxon>Halobacteriales</taxon>
        <taxon>Haloferacaceae</taxon>
        <taxon>Halobaculum</taxon>
    </lineage>
</organism>
<dbReference type="InterPro" id="IPR004143">
    <property type="entry name" value="BPL_LPL_catalytic"/>
</dbReference>
<dbReference type="EMBL" id="FQWV01000007">
    <property type="protein sequence ID" value="SHH45813.1"/>
    <property type="molecule type" value="Genomic_DNA"/>
</dbReference>
<dbReference type="SUPFAM" id="SSF55681">
    <property type="entry name" value="Class II aaRS and biotin synthetases"/>
    <property type="match status" value="1"/>
</dbReference>
<protein>
    <submittedName>
        <fullName evidence="3">Lipoate-protein ligase A</fullName>
    </submittedName>
</protein>
<proteinExistence type="predicted"/>
<dbReference type="Pfam" id="PF21948">
    <property type="entry name" value="LplA-B_cat"/>
    <property type="match status" value="1"/>
</dbReference>
<sequence>MTDERRGGEGRVRVYRGRRSDREADRAATAAMLVEAGDSGVSAVRVWAPGRSLAFGRRDARADGYERATAAAREHGFPPVERSVGGRAVAYAESTLAFAHAVPLDDARTGLNDRYETAVGTLVDALRGVGAGVERGEPPASYCPGDYSVRVAGGGKVAGIAQRVRQDAALVSGCVTVAERGPIRAVLRPVYDALGVPFDPDTVGSVTQAGGPDDAEAVREALEAEFVGEGAVETRDVADRPADAGDD</sequence>
<keyword evidence="3" id="KW-0436">Ligase</keyword>
<dbReference type="GO" id="GO:0016874">
    <property type="term" value="F:ligase activity"/>
    <property type="evidence" value="ECO:0007669"/>
    <property type="project" value="UniProtKB-KW"/>
</dbReference>
<dbReference type="PROSITE" id="PS51733">
    <property type="entry name" value="BPL_LPL_CATALYTIC"/>
    <property type="match status" value="1"/>
</dbReference>
<dbReference type="STRING" id="43928.SAMN05443636_2641"/>
<dbReference type="AlphaFoldDB" id="A0A1M5T628"/>
<dbReference type="InterPro" id="IPR045864">
    <property type="entry name" value="aa-tRNA-synth_II/BPL/LPL"/>
</dbReference>